<evidence type="ECO:0000259" key="2">
    <source>
        <dbReference type="Pfam" id="PF10536"/>
    </source>
</evidence>
<feature type="compositionally biased region" description="Basic residues" evidence="1">
    <location>
        <begin position="32"/>
        <end position="41"/>
    </location>
</feature>
<gene>
    <name evidence="3" type="ORF">LUZ62_068204</name>
</gene>
<dbReference type="AlphaFoldDB" id="A0AAV8CPU4"/>
<evidence type="ECO:0000313" key="4">
    <source>
        <dbReference type="Proteomes" id="UP001140206"/>
    </source>
</evidence>
<sequence>MPKAALSRGNIATTSADRSIVDIPDSPTDRVSRHRPSRTRRQRTDGASLSQLVGQGEPSHGVQDGPDHQRLLFIPPEEHRSHMAQTDPVSQFQIKFLHAKPELELYDQIVPHLKAVGLYHCTMFRHFMLDHALLTALTERWRPETHTFHMPCGEMTITLEDVAYMLGLPIDGSPVKGDIQTEWSGEVLRLLGIELDGQARSYIRLHQLRKAISEQGPLTDDSGEDVITQYARAFILELFGCLLFPYSSKKYVRCYYLPLLEDLSGETRYSWGSAVLAFLYRQLDDSVLLSQGRWRKTIGGANILLQLWCWTRFSIGRPTSIQYDKWGQPDLQSCGPYGCYWIGNREHRRTPFQIYRDEFERVTENMVDWTPYLAYLGWMPEMVQQEIQNSIWFARVPLVHFTVVEWHYPDRVMRQFGFRQPNPPPLPKYWTEHEKLRKIKDPITSIDDVTSHQDACEKWNERTRIRTLGPYERGDHKAYMRWYGIYGMKKLKLVGN</sequence>
<evidence type="ECO:0000313" key="3">
    <source>
        <dbReference type="EMBL" id="KAJ4757829.1"/>
    </source>
</evidence>
<evidence type="ECO:0000256" key="1">
    <source>
        <dbReference type="SAM" id="MobiDB-lite"/>
    </source>
</evidence>
<reference evidence="3" key="1">
    <citation type="submission" date="2022-08" db="EMBL/GenBank/DDBJ databases">
        <authorList>
            <person name="Marques A."/>
        </authorList>
    </citation>
    <scope>NUCLEOTIDE SEQUENCE</scope>
    <source>
        <strain evidence="3">RhyPub2mFocal</strain>
        <tissue evidence="3">Leaves</tissue>
    </source>
</reference>
<dbReference type="InterPro" id="IPR044824">
    <property type="entry name" value="MAIN-like"/>
</dbReference>
<feature type="region of interest" description="Disordered" evidence="1">
    <location>
        <begin position="1"/>
        <end position="69"/>
    </location>
</feature>
<comment type="caution">
    <text evidence="3">The sequence shown here is derived from an EMBL/GenBank/DDBJ whole genome shotgun (WGS) entry which is preliminary data.</text>
</comment>
<dbReference type="InterPro" id="IPR019557">
    <property type="entry name" value="AminoTfrase-like_pln_mobile"/>
</dbReference>
<protein>
    <recommendedName>
        <fullName evidence="2">Aminotransferase-like plant mobile domain-containing protein</fullName>
    </recommendedName>
</protein>
<accession>A0AAV8CPU4</accession>
<name>A0AAV8CPU4_9POAL</name>
<proteinExistence type="predicted"/>
<organism evidence="3 4">
    <name type="scientific">Rhynchospora pubera</name>
    <dbReference type="NCBI Taxonomy" id="906938"/>
    <lineage>
        <taxon>Eukaryota</taxon>
        <taxon>Viridiplantae</taxon>
        <taxon>Streptophyta</taxon>
        <taxon>Embryophyta</taxon>
        <taxon>Tracheophyta</taxon>
        <taxon>Spermatophyta</taxon>
        <taxon>Magnoliopsida</taxon>
        <taxon>Liliopsida</taxon>
        <taxon>Poales</taxon>
        <taxon>Cyperaceae</taxon>
        <taxon>Cyperoideae</taxon>
        <taxon>Rhynchosporeae</taxon>
        <taxon>Rhynchospora</taxon>
    </lineage>
</organism>
<dbReference type="Pfam" id="PF10536">
    <property type="entry name" value="PMD"/>
    <property type="match status" value="1"/>
</dbReference>
<dbReference type="PANTHER" id="PTHR46033:SF8">
    <property type="entry name" value="PROTEIN MAINTENANCE OF MERISTEMS-LIKE"/>
    <property type="match status" value="1"/>
</dbReference>
<dbReference type="PANTHER" id="PTHR46033">
    <property type="entry name" value="PROTEIN MAIN-LIKE 2"/>
    <property type="match status" value="1"/>
</dbReference>
<dbReference type="GO" id="GO:0010073">
    <property type="term" value="P:meristem maintenance"/>
    <property type="evidence" value="ECO:0007669"/>
    <property type="project" value="InterPro"/>
</dbReference>
<keyword evidence="4" id="KW-1185">Reference proteome</keyword>
<dbReference type="EMBL" id="JAMFTS010000004">
    <property type="protein sequence ID" value="KAJ4757829.1"/>
    <property type="molecule type" value="Genomic_DNA"/>
</dbReference>
<dbReference type="Proteomes" id="UP001140206">
    <property type="component" value="Chromosome 4"/>
</dbReference>
<feature type="domain" description="Aminotransferase-like plant mobile" evidence="2">
    <location>
        <begin position="117"/>
        <end position="483"/>
    </location>
</feature>